<keyword evidence="2" id="KW-0378">Hydrolase</keyword>
<dbReference type="Gene3D" id="3.40.50.300">
    <property type="entry name" value="P-loop containing nucleotide triphosphate hydrolases"/>
    <property type="match status" value="2"/>
</dbReference>
<evidence type="ECO:0000256" key="2">
    <source>
        <dbReference type="PROSITE-ProRule" id="PRU01122"/>
    </source>
</evidence>
<dbReference type="InterPro" id="IPR027417">
    <property type="entry name" value="P-loop_NTPase"/>
</dbReference>
<keyword evidence="2" id="KW-0720">Serine protease</keyword>
<dbReference type="AlphaFoldDB" id="A0A937K5U7"/>
<dbReference type="RefSeq" id="WP_202768346.1">
    <property type="nucleotide sequence ID" value="NZ_JAESWA010000023.1"/>
</dbReference>
<dbReference type="Pfam" id="PF13654">
    <property type="entry name" value="AAA_32"/>
    <property type="match status" value="1"/>
</dbReference>
<dbReference type="InterPro" id="IPR027065">
    <property type="entry name" value="Lon_Prtase"/>
</dbReference>
<dbReference type="PANTHER" id="PTHR10046">
    <property type="entry name" value="ATP DEPENDENT LON PROTEASE FAMILY MEMBER"/>
    <property type="match status" value="1"/>
</dbReference>
<dbReference type="GO" id="GO:0004252">
    <property type="term" value="F:serine-type endopeptidase activity"/>
    <property type="evidence" value="ECO:0007669"/>
    <property type="project" value="UniProtKB-UniRule"/>
</dbReference>
<dbReference type="Proteomes" id="UP000623681">
    <property type="component" value="Unassembled WGS sequence"/>
</dbReference>
<feature type="active site" evidence="2">
    <location>
        <position position="635"/>
    </location>
</feature>
<comment type="caution">
    <text evidence="5">The sequence shown here is derived from an EMBL/GenBank/DDBJ whole genome shotgun (WGS) entry which is preliminary data.</text>
</comment>
<dbReference type="PROSITE" id="PS51786">
    <property type="entry name" value="LON_PROTEOLYTIC"/>
    <property type="match status" value="1"/>
</dbReference>
<dbReference type="GO" id="GO:0005524">
    <property type="term" value="F:ATP binding"/>
    <property type="evidence" value="ECO:0007669"/>
    <property type="project" value="InterPro"/>
</dbReference>
<keyword evidence="3" id="KW-0175">Coiled coil</keyword>
<keyword evidence="1 2" id="KW-0645">Protease</keyword>
<dbReference type="Gene3D" id="3.30.230.10">
    <property type="match status" value="1"/>
</dbReference>
<feature type="domain" description="Lon proteolytic" evidence="4">
    <location>
        <begin position="545"/>
        <end position="740"/>
    </location>
</feature>
<dbReference type="PRINTS" id="PR00830">
    <property type="entry name" value="ENDOLAPTASE"/>
</dbReference>
<evidence type="ECO:0000259" key="4">
    <source>
        <dbReference type="PROSITE" id="PS51786"/>
    </source>
</evidence>
<comment type="similarity">
    <text evidence="2">Belongs to the peptidase S16 family.</text>
</comment>
<dbReference type="InterPro" id="IPR020568">
    <property type="entry name" value="Ribosomal_Su5_D2-typ_SF"/>
</dbReference>
<feature type="active site" evidence="2">
    <location>
        <position position="678"/>
    </location>
</feature>
<dbReference type="EC" id="3.4.21.53" evidence="2"/>
<dbReference type="InterPro" id="IPR041699">
    <property type="entry name" value="AAA_32"/>
</dbReference>
<dbReference type="EMBL" id="JAESWA010000023">
    <property type="protein sequence ID" value="MBL4932968.1"/>
    <property type="molecule type" value="Genomic_DNA"/>
</dbReference>
<organism evidence="5 6">
    <name type="scientific">Clostridium paridis</name>
    <dbReference type="NCBI Taxonomy" id="2803863"/>
    <lineage>
        <taxon>Bacteria</taxon>
        <taxon>Bacillati</taxon>
        <taxon>Bacillota</taxon>
        <taxon>Clostridia</taxon>
        <taxon>Eubacteriales</taxon>
        <taxon>Clostridiaceae</taxon>
        <taxon>Clostridium</taxon>
    </lineage>
</organism>
<dbReference type="InterPro" id="IPR014721">
    <property type="entry name" value="Ribsml_uS5_D2-typ_fold_subgr"/>
</dbReference>
<reference evidence="5" key="1">
    <citation type="submission" date="2021-01" db="EMBL/GenBank/DDBJ databases">
        <title>Genome public.</title>
        <authorList>
            <person name="Liu C."/>
            <person name="Sun Q."/>
        </authorList>
    </citation>
    <scope>NUCLEOTIDE SEQUENCE</scope>
    <source>
        <strain evidence="5">YIM B02565</strain>
    </source>
</reference>
<evidence type="ECO:0000256" key="1">
    <source>
        <dbReference type="ARBA" id="ARBA00022670"/>
    </source>
</evidence>
<keyword evidence="6" id="KW-1185">Reference proteome</keyword>
<evidence type="ECO:0000313" key="5">
    <source>
        <dbReference type="EMBL" id="MBL4932968.1"/>
    </source>
</evidence>
<dbReference type="InterPro" id="IPR008269">
    <property type="entry name" value="Lon_proteolytic"/>
</dbReference>
<gene>
    <name evidence="5" type="ORF">JK634_14230</name>
</gene>
<dbReference type="SUPFAM" id="SSF54211">
    <property type="entry name" value="Ribosomal protein S5 domain 2-like"/>
    <property type="match status" value="1"/>
</dbReference>
<feature type="coiled-coil region" evidence="3">
    <location>
        <begin position="193"/>
        <end position="242"/>
    </location>
</feature>
<comment type="catalytic activity">
    <reaction evidence="2">
        <text>Hydrolysis of proteins in presence of ATP.</text>
        <dbReference type="EC" id="3.4.21.53"/>
    </reaction>
</comment>
<evidence type="ECO:0000313" key="6">
    <source>
        <dbReference type="Proteomes" id="UP000623681"/>
    </source>
</evidence>
<dbReference type="GO" id="GO:0006508">
    <property type="term" value="P:proteolysis"/>
    <property type="evidence" value="ECO:0007669"/>
    <property type="project" value="UniProtKB-KW"/>
</dbReference>
<dbReference type="GO" id="GO:0004176">
    <property type="term" value="F:ATP-dependent peptidase activity"/>
    <property type="evidence" value="ECO:0007669"/>
    <property type="project" value="UniProtKB-UniRule"/>
</dbReference>
<proteinExistence type="inferred from homology"/>
<evidence type="ECO:0000256" key="3">
    <source>
        <dbReference type="SAM" id="Coils"/>
    </source>
</evidence>
<dbReference type="Pfam" id="PF05362">
    <property type="entry name" value="Lon_C"/>
    <property type="match status" value="1"/>
</dbReference>
<sequence>MKRILPIDEVIYNIDLNNAFPLREKINLPEYYDVYKKIKFAFNINKEGYNVYVVDSFSKDKIENIMNYVKESLSSKESPKDICYVIYEDSRYPTPLLVKNSLGKKLNKVIESIKEDYFDAIVDFYNSSDNKEKEDILDDIYKKRSHHIGVLIDLAKNQGFDLKSTSQGFAFIPLKEGIAMTEKEYDTLKHKDREDILNKASKLKTDAAEILEELKELEITSIKKIKDILKEYLKKIQLANESKYAKDLADDESSLEYFKFVNHDIQEALIENYTMSFDDDEDKIIEIINKYVVNVIVDNSDNKIPRVIFEEDPTINNLLGNIEYENHNGVYTTDISLITAGSILKANEGCLILRMSSLVNNAGSYYYLKKTLLNQKVSYDFNRGYFELLSLNGLKPLPIDVNLKVILIGDFESYDLLYNYDEDFENLFSLRSQFNPVVDINNQVISEIMNSILEVVDNNDLHKVTEGAIKEIFKYLSRKASNRKKIYINKKEIEKILFLADNYSKIYGNEITEKAIIEGLYDQELVEKEILKSYGDKKILLDVMGERIGAVNALSVIDLGYLSFGKPIRVTSICTKGQGRIIDAQKESNLSGNIHSKSVAIIHGVLSNFFSAYETMPVDFHLSFEQTYGMLDGDSASVAQLVSILSSLSKIPVRQNIAVTGSINQFGEVQPIGGVNEKIEGFFNVCSLMNNVENKGVLIPSLNADEIVLNPKVERAVKEGIFTIYTMDTLSDALEILMLKEGETIENLLGTLKSEVDKYKSMKKL</sequence>
<protein>
    <recommendedName>
        <fullName evidence="2">endopeptidase La</fullName>
        <ecNumber evidence="2">3.4.21.53</ecNumber>
    </recommendedName>
</protein>
<accession>A0A937K5U7</accession>
<name>A0A937K5U7_9CLOT</name>
<dbReference type="GO" id="GO:0030163">
    <property type="term" value="P:protein catabolic process"/>
    <property type="evidence" value="ECO:0007669"/>
    <property type="project" value="InterPro"/>
</dbReference>